<gene>
    <name evidence="3" type="ORF">DFQ09_101807</name>
</gene>
<evidence type="ECO:0000313" key="4">
    <source>
        <dbReference type="Proteomes" id="UP000256919"/>
    </source>
</evidence>
<reference evidence="3 4" key="1">
    <citation type="submission" date="2018-07" db="EMBL/GenBank/DDBJ databases">
        <title>Genomic Encyclopedia of Type Strains, Phase III (KMG-III): the genomes of soil and plant-associated and newly described type strains.</title>
        <authorList>
            <person name="Whitman W."/>
        </authorList>
    </citation>
    <scope>NUCLEOTIDE SEQUENCE [LARGE SCALE GENOMIC DNA]</scope>
    <source>
        <strain evidence="3 4">CECT 7948</strain>
    </source>
</reference>
<sequence>MVGNDIVDLEEAKFTSHWQRPRYLEKIFTETEQQLIKNCTNPFHVVWRLWSMKEAAYKLYVQVNPSQFYSPKSFECKFEFENGNVKYKNFECQIKTSITSKYILSEARLLDDRMTSEVIEFKDKTYKNQSAVLRNALLITLSELYQLSKEDLKFQKSEFNIPTVLCNSVNIHVSLTHHGHFGAYAI</sequence>
<dbReference type="Gene3D" id="3.90.470.20">
    <property type="entry name" value="4'-phosphopantetheinyl transferase domain"/>
    <property type="match status" value="1"/>
</dbReference>
<protein>
    <submittedName>
        <fullName evidence="3">4'-phosphopantetheinyl transferase superfamily protein</fullName>
    </submittedName>
</protein>
<organism evidence="3 4">
    <name type="scientific">Winogradskyella pacifica</name>
    <dbReference type="NCBI Taxonomy" id="664642"/>
    <lineage>
        <taxon>Bacteria</taxon>
        <taxon>Pseudomonadati</taxon>
        <taxon>Bacteroidota</taxon>
        <taxon>Flavobacteriia</taxon>
        <taxon>Flavobacteriales</taxon>
        <taxon>Flavobacteriaceae</taxon>
        <taxon>Winogradskyella</taxon>
    </lineage>
</organism>
<dbReference type="InterPro" id="IPR008278">
    <property type="entry name" value="4-PPantetheinyl_Trfase_dom"/>
</dbReference>
<dbReference type="OrthoDB" id="663853at2"/>
<dbReference type="EMBL" id="QREI01000001">
    <property type="protein sequence ID" value="REE27965.1"/>
    <property type="molecule type" value="Genomic_DNA"/>
</dbReference>
<name>A0A3D9N839_9FLAO</name>
<keyword evidence="4" id="KW-1185">Reference proteome</keyword>
<dbReference type="InterPro" id="IPR037143">
    <property type="entry name" value="4-PPantetheinyl_Trfase_dom_sf"/>
</dbReference>
<dbReference type="Pfam" id="PF01648">
    <property type="entry name" value="ACPS"/>
    <property type="match status" value="1"/>
</dbReference>
<dbReference type="GO" id="GO:0000287">
    <property type="term" value="F:magnesium ion binding"/>
    <property type="evidence" value="ECO:0007669"/>
    <property type="project" value="InterPro"/>
</dbReference>
<dbReference type="SUPFAM" id="SSF56214">
    <property type="entry name" value="4'-phosphopantetheinyl transferase"/>
    <property type="match status" value="2"/>
</dbReference>
<keyword evidence="1 3" id="KW-0808">Transferase</keyword>
<evidence type="ECO:0000259" key="2">
    <source>
        <dbReference type="Pfam" id="PF01648"/>
    </source>
</evidence>
<dbReference type="AlphaFoldDB" id="A0A3D9N839"/>
<dbReference type="GO" id="GO:0008897">
    <property type="term" value="F:holo-[acyl-carrier-protein] synthase activity"/>
    <property type="evidence" value="ECO:0007669"/>
    <property type="project" value="InterPro"/>
</dbReference>
<dbReference type="Proteomes" id="UP000256919">
    <property type="component" value="Unassembled WGS sequence"/>
</dbReference>
<evidence type="ECO:0000313" key="3">
    <source>
        <dbReference type="EMBL" id="REE27965.1"/>
    </source>
</evidence>
<comment type="caution">
    <text evidence="3">The sequence shown here is derived from an EMBL/GenBank/DDBJ whole genome shotgun (WGS) entry which is preliminary data.</text>
</comment>
<accession>A0A3D9N839</accession>
<evidence type="ECO:0000256" key="1">
    <source>
        <dbReference type="ARBA" id="ARBA00022679"/>
    </source>
</evidence>
<proteinExistence type="predicted"/>
<dbReference type="RefSeq" id="WP_115808345.1">
    <property type="nucleotide sequence ID" value="NZ_JABFDI010000005.1"/>
</dbReference>
<feature type="domain" description="4'-phosphopantetheinyl transferase" evidence="2">
    <location>
        <begin position="2"/>
        <end position="84"/>
    </location>
</feature>